<proteinExistence type="predicted"/>
<protein>
    <recommendedName>
        <fullName evidence="4">RRM domain-containing protein</fullName>
    </recommendedName>
</protein>
<dbReference type="PANTHER" id="PTHR48024:SF25">
    <property type="entry name" value="UBP1-ASSOCIATED PROTEIN 2C"/>
    <property type="match status" value="1"/>
</dbReference>
<organism evidence="5">
    <name type="scientific">Araucaria cunninghamii</name>
    <name type="common">Hoop pine</name>
    <name type="synonym">Moreton Bay pine</name>
    <dbReference type="NCBI Taxonomy" id="56994"/>
    <lineage>
        <taxon>Eukaryota</taxon>
        <taxon>Viridiplantae</taxon>
        <taxon>Streptophyta</taxon>
        <taxon>Embryophyta</taxon>
        <taxon>Tracheophyta</taxon>
        <taxon>Spermatophyta</taxon>
        <taxon>Pinopsida</taxon>
        <taxon>Pinidae</taxon>
        <taxon>Conifers II</taxon>
        <taxon>Araucariales</taxon>
        <taxon>Araucariaceae</taxon>
        <taxon>Araucaria</taxon>
    </lineage>
</organism>
<dbReference type="PROSITE" id="PS50102">
    <property type="entry name" value="RRM"/>
    <property type="match status" value="2"/>
</dbReference>
<dbReference type="GO" id="GO:0003723">
    <property type="term" value="F:RNA binding"/>
    <property type="evidence" value="ECO:0007669"/>
    <property type="project" value="UniProtKB-UniRule"/>
</dbReference>
<evidence type="ECO:0000256" key="3">
    <source>
        <dbReference type="SAM" id="MobiDB-lite"/>
    </source>
</evidence>
<feature type="domain" description="RRM" evidence="4">
    <location>
        <begin position="67"/>
        <end position="149"/>
    </location>
</feature>
<dbReference type="PANTHER" id="PTHR48024">
    <property type="entry name" value="GEO13361P1-RELATED"/>
    <property type="match status" value="1"/>
</dbReference>
<dbReference type="GO" id="GO:0005634">
    <property type="term" value="C:nucleus"/>
    <property type="evidence" value="ECO:0007669"/>
    <property type="project" value="TreeGrafter"/>
</dbReference>
<dbReference type="Pfam" id="PF00076">
    <property type="entry name" value="RRM_1"/>
    <property type="match status" value="2"/>
</dbReference>
<sequence>MEMEGKKRRFEDSEESKEGQISEEDAVKLIEPLLRDQLVEIVKYAAVKHFDVLEEIRKIADKDPSRRKLFVRGLGLETTLEAVKSVFAQHGEIEEANLIVDRNTGKNKGYGFITYAHVEGAISALKEPSKKIDGRMTVSNLASVGPPQQLQQQLQQQQLQFQQIQFQQLQQQPTPPVVPIQPIMPVMPIPAMHAQQPIPIQPVQTVQSAPLADVSQRRIYIGNVPTDMEPGRLLNFFSQYGDIEEGPVGYDKKTGKFKGYALIVYKTVEATKKAVDDPVKSIDGHQLFCKMAVDGQKQKVATNSGQNLPDSNAIANMKPSSLDPSAVQYSGLANPALGVHQFAAAAAANSSALAGTGLSSYGLNDAALSNLSRDTPFHSSLQSSLGRDHLQGLSPLPGSARTSLGTDVYGVTSYGSSGYNGIGGAASLYGIPSTSSITQSASNAPYEGANQYGNAIALASYQSQHQGASPSLRVPLGGTLPGMRSYYPS</sequence>
<dbReference type="InterPro" id="IPR000504">
    <property type="entry name" value="RRM_dom"/>
</dbReference>
<dbReference type="EMBL" id="GCKF01026135">
    <property type="protein sequence ID" value="JAG98364.1"/>
    <property type="molecule type" value="Transcribed_RNA"/>
</dbReference>
<dbReference type="InterPro" id="IPR035979">
    <property type="entry name" value="RBD_domain_sf"/>
</dbReference>
<dbReference type="InterPro" id="IPR012677">
    <property type="entry name" value="Nucleotide-bd_a/b_plait_sf"/>
</dbReference>
<feature type="region of interest" description="Disordered" evidence="3">
    <location>
        <begin position="1"/>
        <end position="23"/>
    </location>
</feature>
<dbReference type="InterPro" id="IPR050886">
    <property type="entry name" value="RNA-binding_reg"/>
</dbReference>
<accession>A0A0D6R6C1</accession>
<evidence type="ECO:0000256" key="2">
    <source>
        <dbReference type="PROSITE-ProRule" id="PRU00176"/>
    </source>
</evidence>
<evidence type="ECO:0000256" key="1">
    <source>
        <dbReference type="ARBA" id="ARBA00022884"/>
    </source>
</evidence>
<evidence type="ECO:0000259" key="4">
    <source>
        <dbReference type="PROSITE" id="PS50102"/>
    </source>
</evidence>
<name>A0A0D6R6C1_ARACU</name>
<dbReference type="Gene3D" id="3.30.70.330">
    <property type="match status" value="2"/>
</dbReference>
<dbReference type="AlphaFoldDB" id="A0A0D6R6C1"/>
<dbReference type="SMART" id="SM00360">
    <property type="entry name" value="RRM"/>
    <property type="match status" value="2"/>
</dbReference>
<feature type="domain" description="RRM" evidence="4">
    <location>
        <begin position="217"/>
        <end position="305"/>
    </location>
</feature>
<dbReference type="SUPFAM" id="SSF54928">
    <property type="entry name" value="RNA-binding domain, RBD"/>
    <property type="match status" value="2"/>
</dbReference>
<evidence type="ECO:0000313" key="5">
    <source>
        <dbReference type="EMBL" id="JAG98364.1"/>
    </source>
</evidence>
<keyword evidence="1 2" id="KW-0694">RNA-binding</keyword>
<reference evidence="5" key="1">
    <citation type="submission" date="2015-03" db="EMBL/GenBank/DDBJ databases">
        <title>A transcriptome of Araucaria cunninghamii, an australian fine timber species.</title>
        <authorList>
            <person name="Jing Yi C.J.Y."/>
            <person name="Yin San L.Y.S."/>
            <person name="Abdul Karim S.S."/>
            <person name="Wan Azmi N.N."/>
            <person name="Hercus R.R."/>
            <person name="Croft L.L."/>
        </authorList>
    </citation>
    <scope>NUCLEOTIDE SEQUENCE</scope>
    <source>
        <strain evidence="5">MI0301</strain>
        <tissue evidence="5">Leaf</tissue>
    </source>
</reference>